<feature type="transmembrane region" description="Helical" evidence="1">
    <location>
        <begin position="69"/>
        <end position="88"/>
    </location>
</feature>
<accession>A0A5B7TUL6</accession>
<feature type="transmembrane region" description="Helical" evidence="1">
    <location>
        <begin position="100"/>
        <end position="119"/>
    </location>
</feature>
<name>A0A5B7TUL6_9FLAO</name>
<dbReference type="InterPro" id="IPR012171">
    <property type="entry name" value="Fatty_acid_desaturase"/>
</dbReference>
<feature type="transmembrane region" description="Helical" evidence="1">
    <location>
        <begin position="163"/>
        <end position="183"/>
    </location>
</feature>
<dbReference type="GO" id="GO:0008610">
    <property type="term" value="P:lipid biosynthetic process"/>
    <property type="evidence" value="ECO:0007669"/>
    <property type="project" value="UniProtKB-ARBA"/>
</dbReference>
<dbReference type="EMBL" id="CP040749">
    <property type="protein sequence ID" value="QCX38944.1"/>
    <property type="molecule type" value="Genomic_DNA"/>
</dbReference>
<organism evidence="3 4">
    <name type="scientific">Aureibaculum algae</name>
    <dbReference type="NCBI Taxonomy" id="2584122"/>
    <lineage>
        <taxon>Bacteria</taxon>
        <taxon>Pseudomonadati</taxon>
        <taxon>Bacteroidota</taxon>
        <taxon>Flavobacteriia</taxon>
        <taxon>Flavobacteriales</taxon>
        <taxon>Flavobacteriaceae</taxon>
        <taxon>Aureibaculum</taxon>
    </lineage>
</organism>
<dbReference type="GO" id="GO:0016020">
    <property type="term" value="C:membrane"/>
    <property type="evidence" value="ECO:0007669"/>
    <property type="project" value="TreeGrafter"/>
</dbReference>
<evidence type="ECO:0000256" key="1">
    <source>
        <dbReference type="SAM" id="Phobius"/>
    </source>
</evidence>
<dbReference type="CDD" id="cd03506">
    <property type="entry name" value="Delta6-FADS-like"/>
    <property type="match status" value="1"/>
</dbReference>
<evidence type="ECO:0000259" key="2">
    <source>
        <dbReference type="Pfam" id="PF00487"/>
    </source>
</evidence>
<keyword evidence="1" id="KW-0812">Transmembrane</keyword>
<dbReference type="InterPro" id="IPR005804">
    <property type="entry name" value="FA_desaturase_dom"/>
</dbReference>
<keyword evidence="1" id="KW-1133">Transmembrane helix</keyword>
<dbReference type="PANTHER" id="PTHR19353">
    <property type="entry name" value="FATTY ACID DESATURASE 2"/>
    <property type="match status" value="1"/>
</dbReference>
<dbReference type="PANTHER" id="PTHR19353:SF19">
    <property type="entry name" value="DELTA(5) FATTY ACID DESATURASE C-RELATED"/>
    <property type="match status" value="1"/>
</dbReference>
<keyword evidence="4" id="KW-1185">Reference proteome</keyword>
<proteinExistence type="predicted"/>
<reference evidence="3 4" key="1">
    <citation type="submission" date="2019-05" db="EMBL/GenBank/DDBJ databases">
        <title>Algicella ahnfeltiae gen. nov., sp. nov., a novel marine bacterium of the family Flavobacteriaceae isolated from a red alga.</title>
        <authorList>
            <person name="Nedashkovskaya O.I."/>
            <person name="Kukhlevskiy A.D."/>
            <person name="Kim S.-G."/>
            <person name="Zhukova N.V."/>
            <person name="Mikhailov V.V."/>
        </authorList>
    </citation>
    <scope>NUCLEOTIDE SEQUENCE [LARGE SCALE GENOMIC DNA]</scope>
    <source>
        <strain evidence="3 4">10Alg115</strain>
    </source>
</reference>
<feature type="transmembrane region" description="Helical" evidence="1">
    <location>
        <begin position="43"/>
        <end position="63"/>
    </location>
</feature>
<dbReference type="AlphaFoldDB" id="A0A5B7TUL6"/>
<dbReference type="Proteomes" id="UP000306229">
    <property type="component" value="Chromosome"/>
</dbReference>
<gene>
    <name evidence="3" type="ORF">FF125_11040</name>
</gene>
<protein>
    <submittedName>
        <fullName evidence="3">Acyl-CoA desaturase</fullName>
    </submittedName>
</protein>
<feature type="transmembrane region" description="Helical" evidence="1">
    <location>
        <begin position="204"/>
        <end position="224"/>
    </location>
</feature>
<feature type="domain" description="Fatty acid desaturase" evidence="2">
    <location>
        <begin position="67"/>
        <end position="338"/>
    </location>
</feature>
<evidence type="ECO:0000313" key="3">
    <source>
        <dbReference type="EMBL" id="QCX38944.1"/>
    </source>
</evidence>
<dbReference type="GO" id="GO:0016717">
    <property type="term" value="F:oxidoreductase activity, acting on paired donors, with oxidation of a pair of donors resulting in the reduction of molecular oxygen to two molecules of water"/>
    <property type="evidence" value="ECO:0007669"/>
    <property type="project" value="TreeGrafter"/>
</dbReference>
<dbReference type="OrthoDB" id="104711at2"/>
<keyword evidence="1" id="KW-0472">Membrane</keyword>
<sequence>MKNPTFSRTHNSDFSKTLRKRVNLHFKTNTKSRKANANMVTKTVVMLTLFFIPLLLLSTGVVTSTAMLFAAYLVSGLGMAGIGMGVMHDAIHGSYSKNKTINTILGYSFNLIGANAAVWKIQHNVLHHTFTNIDEADDDINTPFFLRFSPHAKHHWLHQYQHIYIWFFYGMSTIFWITSKDFASLKRYKNMGFLNKKNEYKKALVSMTAWKLIYYSYALVLPLIMIPLAWWIILLAFLSMHFVTGLLVSTVFQIAHIMPDNEFPLPDEKGTMKEEWHRHQFETTTNFSPNSKVLFWLIGGLNHQIEHHLLPDVCHIHYRDITKIVADTAKEFNMPYHVQSSFFQAIRVHLKMLRFLGKRPSLSVAYK</sequence>
<dbReference type="PIRSF" id="PIRSF015921">
    <property type="entry name" value="FA_sphinglp_des"/>
    <property type="match status" value="1"/>
</dbReference>
<evidence type="ECO:0000313" key="4">
    <source>
        <dbReference type="Proteomes" id="UP000306229"/>
    </source>
</evidence>
<dbReference type="KEGG" id="fbe:FF125_11040"/>
<dbReference type="Pfam" id="PF00487">
    <property type="entry name" value="FA_desaturase"/>
    <property type="match status" value="1"/>
</dbReference>